<comment type="caution">
    <text evidence="2">The sequence shown here is derived from an EMBL/GenBank/DDBJ whole genome shotgun (WGS) entry which is preliminary data.</text>
</comment>
<evidence type="ECO:0000256" key="1">
    <source>
        <dbReference type="SAM" id="MobiDB-lite"/>
    </source>
</evidence>
<proteinExistence type="predicted"/>
<feature type="region of interest" description="Disordered" evidence="1">
    <location>
        <begin position="47"/>
        <end position="86"/>
    </location>
</feature>
<reference evidence="2 3" key="1">
    <citation type="journal article" date="2015" name="PLoS Pathog.">
        <title>Leptomonas seymouri: Adaptations to the Dixenous Life Cycle Analyzed by Genome Sequencing, Transcriptome Profiling and Co-infection with Leishmania donovani.</title>
        <authorList>
            <person name="Kraeva N."/>
            <person name="Butenko A."/>
            <person name="Hlavacova J."/>
            <person name="Kostygov A."/>
            <person name="Myskova J."/>
            <person name="Grybchuk D."/>
            <person name="Lestinova T."/>
            <person name="Votypka J."/>
            <person name="Volf P."/>
            <person name="Opperdoes F."/>
            <person name="Flegontov P."/>
            <person name="Lukes J."/>
            <person name="Yurchenko V."/>
        </authorList>
    </citation>
    <scope>NUCLEOTIDE SEQUENCE [LARGE SCALE GENOMIC DNA]</scope>
    <source>
        <strain evidence="2 3">ATCC 30220</strain>
    </source>
</reference>
<accession>A0A0N1PBU4</accession>
<dbReference type="AlphaFoldDB" id="A0A0N1PBU4"/>
<feature type="compositionally biased region" description="Polar residues" evidence="1">
    <location>
        <begin position="57"/>
        <end position="76"/>
    </location>
</feature>
<keyword evidence="3" id="KW-1185">Reference proteome</keyword>
<sequence length="348" mass="38182">MPTVLRLITASFDQVIAAGDRPHHNRHGRFSGGNRYYEVSRLHLAPPLDDSEDQQHDSQLSAPPNGASAVQDTSAGRSGRAHHGVHPEALPSALSECYTTTVMGTAVLDESSMPLEEEATLFEMVTPKSSPLLKSHVKERFEAALEEAVEQRRQEAVGFDQTKHYGGSDGGSSVDAPSESKSRNALTTLNLHDSRGCSLHGSSLKHRHRRHHVLSDGGYFIFTDRYLSAHPDSLVAAVTSELHLAAEGENSPFLHPATGPDAGKQRLQEVRNYIREAEREYRPLFRRRASSIVYGRGRYMPKSSPDLESSVDDYAAPITEGSGKLEPEIKKKAPLSKLRGIFASPLFS</sequence>
<name>A0A0N1PBU4_LEPSE</name>
<gene>
    <name evidence="2" type="ORF">ABL78_8176</name>
</gene>
<evidence type="ECO:0000313" key="2">
    <source>
        <dbReference type="EMBL" id="KPI82812.1"/>
    </source>
</evidence>
<dbReference type="OMA" id="EHEYRPL"/>
<feature type="region of interest" description="Disordered" evidence="1">
    <location>
        <begin position="161"/>
        <end position="181"/>
    </location>
</feature>
<dbReference type="VEuPathDB" id="TriTrypDB:Lsey_0527_0020"/>
<dbReference type="Proteomes" id="UP000038009">
    <property type="component" value="Unassembled WGS sequence"/>
</dbReference>
<evidence type="ECO:0000313" key="3">
    <source>
        <dbReference type="Proteomes" id="UP000038009"/>
    </source>
</evidence>
<dbReference type="EMBL" id="LJSK01000527">
    <property type="protein sequence ID" value="KPI82812.1"/>
    <property type="molecule type" value="Genomic_DNA"/>
</dbReference>
<organism evidence="2 3">
    <name type="scientific">Leptomonas seymouri</name>
    <dbReference type="NCBI Taxonomy" id="5684"/>
    <lineage>
        <taxon>Eukaryota</taxon>
        <taxon>Discoba</taxon>
        <taxon>Euglenozoa</taxon>
        <taxon>Kinetoplastea</taxon>
        <taxon>Metakinetoplastina</taxon>
        <taxon>Trypanosomatida</taxon>
        <taxon>Trypanosomatidae</taxon>
        <taxon>Leishmaniinae</taxon>
        <taxon>Leptomonas</taxon>
    </lineage>
</organism>
<dbReference type="OrthoDB" id="10502251at2759"/>
<protein>
    <submittedName>
        <fullName evidence="2">Uncharacterized protein</fullName>
    </submittedName>
</protein>